<keyword evidence="2 4" id="KW-1133">Transmembrane helix</keyword>
<comment type="caution">
    <text evidence="5">The sequence shown here is derived from an EMBL/GenBank/DDBJ whole genome shotgun (WGS) entry which is preliminary data.</text>
</comment>
<feature type="transmembrane region" description="Helical" evidence="4">
    <location>
        <begin position="121"/>
        <end position="142"/>
    </location>
</feature>
<dbReference type="EMBL" id="QZWG01000005">
    <property type="protein sequence ID" value="RZC12127.1"/>
    <property type="molecule type" value="Genomic_DNA"/>
</dbReference>
<dbReference type="AlphaFoldDB" id="A0A445KMJ3"/>
<dbReference type="GO" id="GO:0022857">
    <property type="term" value="F:transmembrane transporter activity"/>
    <property type="evidence" value="ECO:0007669"/>
    <property type="project" value="InterPro"/>
</dbReference>
<evidence type="ECO:0000313" key="6">
    <source>
        <dbReference type="Proteomes" id="UP000289340"/>
    </source>
</evidence>
<evidence type="ECO:0000256" key="3">
    <source>
        <dbReference type="ARBA" id="ARBA00023136"/>
    </source>
</evidence>
<feature type="transmembrane region" description="Helical" evidence="4">
    <location>
        <begin position="7"/>
        <end position="27"/>
    </location>
</feature>
<evidence type="ECO:0000256" key="1">
    <source>
        <dbReference type="ARBA" id="ARBA00022692"/>
    </source>
</evidence>
<reference evidence="5 6" key="1">
    <citation type="submission" date="2018-09" db="EMBL/GenBank/DDBJ databases">
        <title>A high-quality reference genome of wild soybean provides a powerful tool to mine soybean genomes.</title>
        <authorList>
            <person name="Xie M."/>
            <person name="Chung C.Y.L."/>
            <person name="Li M.-W."/>
            <person name="Wong F.-L."/>
            <person name="Chan T.-F."/>
            <person name="Lam H.-M."/>
        </authorList>
    </citation>
    <scope>NUCLEOTIDE SEQUENCE [LARGE SCALE GENOMIC DNA]</scope>
    <source>
        <strain evidence="6">cv. W05</strain>
        <tissue evidence="5">Hypocotyl of etiolated seedlings</tissue>
    </source>
</reference>
<keyword evidence="1 4" id="KW-0812">Transmembrane</keyword>
<feature type="non-terminal residue" evidence="5">
    <location>
        <position position="1"/>
    </location>
</feature>
<sequence>GSLVQNLYFIGLAWVSATFATSVYNLIPVITFVFSVLCGYVESSLFTITTVTLSTVCSFENLRTPSGRVKVLGTITGIDGSMLQTFFKGVIGAVLIVCGLYMYGAVGQVKMKKVMQELKPVLLMVLVQLGYASTSILLKFAINDGMSIRVIVAYRHIFGAAFVGKIK</sequence>
<keyword evidence="3 4" id="KW-0472">Membrane</keyword>
<evidence type="ECO:0000256" key="2">
    <source>
        <dbReference type="ARBA" id="ARBA00022989"/>
    </source>
</evidence>
<dbReference type="InterPro" id="IPR030184">
    <property type="entry name" value="WAT1-related"/>
</dbReference>
<proteinExistence type="predicted"/>
<accession>A0A445KMJ3</accession>
<organism evidence="5 6">
    <name type="scientific">Glycine soja</name>
    <name type="common">Wild soybean</name>
    <dbReference type="NCBI Taxonomy" id="3848"/>
    <lineage>
        <taxon>Eukaryota</taxon>
        <taxon>Viridiplantae</taxon>
        <taxon>Streptophyta</taxon>
        <taxon>Embryophyta</taxon>
        <taxon>Tracheophyta</taxon>
        <taxon>Spermatophyta</taxon>
        <taxon>Magnoliopsida</taxon>
        <taxon>eudicotyledons</taxon>
        <taxon>Gunneridae</taxon>
        <taxon>Pentapetalae</taxon>
        <taxon>rosids</taxon>
        <taxon>fabids</taxon>
        <taxon>Fabales</taxon>
        <taxon>Fabaceae</taxon>
        <taxon>Papilionoideae</taxon>
        <taxon>50 kb inversion clade</taxon>
        <taxon>NPAAA clade</taxon>
        <taxon>indigoferoid/millettioid clade</taxon>
        <taxon>Phaseoleae</taxon>
        <taxon>Glycine</taxon>
        <taxon>Glycine subgen. Soja</taxon>
    </lineage>
</organism>
<dbReference type="PANTHER" id="PTHR31218">
    <property type="entry name" value="WAT1-RELATED PROTEIN"/>
    <property type="match status" value="1"/>
</dbReference>
<evidence type="ECO:0008006" key="7">
    <source>
        <dbReference type="Google" id="ProtNLM"/>
    </source>
</evidence>
<feature type="transmembrane region" description="Helical" evidence="4">
    <location>
        <begin position="90"/>
        <end position="109"/>
    </location>
</feature>
<keyword evidence="6" id="KW-1185">Reference proteome</keyword>
<evidence type="ECO:0000256" key="4">
    <source>
        <dbReference type="SAM" id="Phobius"/>
    </source>
</evidence>
<name>A0A445KMJ3_GLYSO</name>
<dbReference type="GO" id="GO:0016020">
    <property type="term" value="C:membrane"/>
    <property type="evidence" value="ECO:0007669"/>
    <property type="project" value="InterPro"/>
</dbReference>
<gene>
    <name evidence="5" type="ORF">D0Y65_012078</name>
</gene>
<dbReference type="Proteomes" id="UP000289340">
    <property type="component" value="Chromosome 5"/>
</dbReference>
<evidence type="ECO:0000313" key="5">
    <source>
        <dbReference type="EMBL" id="RZC12127.1"/>
    </source>
</evidence>
<protein>
    <recommendedName>
        <fullName evidence="7">WAT1-related protein</fullName>
    </recommendedName>
</protein>